<gene>
    <name evidence="1" type="ORF">BSL78_17722</name>
</gene>
<dbReference type="Proteomes" id="UP000230750">
    <property type="component" value="Unassembled WGS sequence"/>
</dbReference>
<proteinExistence type="predicted"/>
<evidence type="ECO:0000313" key="2">
    <source>
        <dbReference type="Proteomes" id="UP000230750"/>
    </source>
</evidence>
<dbReference type="EMBL" id="MRZV01000715">
    <property type="protein sequence ID" value="PIK45391.1"/>
    <property type="molecule type" value="Genomic_DNA"/>
</dbReference>
<reference evidence="1 2" key="1">
    <citation type="journal article" date="2017" name="PLoS Biol.">
        <title>The sea cucumber genome provides insights into morphological evolution and visceral regeneration.</title>
        <authorList>
            <person name="Zhang X."/>
            <person name="Sun L."/>
            <person name="Yuan J."/>
            <person name="Sun Y."/>
            <person name="Gao Y."/>
            <person name="Zhang L."/>
            <person name="Li S."/>
            <person name="Dai H."/>
            <person name="Hamel J.F."/>
            <person name="Liu C."/>
            <person name="Yu Y."/>
            <person name="Liu S."/>
            <person name="Lin W."/>
            <person name="Guo K."/>
            <person name="Jin S."/>
            <person name="Xu P."/>
            <person name="Storey K.B."/>
            <person name="Huan P."/>
            <person name="Zhang T."/>
            <person name="Zhou Y."/>
            <person name="Zhang J."/>
            <person name="Lin C."/>
            <person name="Li X."/>
            <person name="Xing L."/>
            <person name="Huo D."/>
            <person name="Sun M."/>
            <person name="Wang L."/>
            <person name="Mercier A."/>
            <person name="Li F."/>
            <person name="Yang H."/>
            <person name="Xiang J."/>
        </authorList>
    </citation>
    <scope>NUCLEOTIDE SEQUENCE [LARGE SCALE GENOMIC DNA]</scope>
    <source>
        <strain evidence="1">Shaxun</strain>
        <tissue evidence="1">Muscle</tissue>
    </source>
</reference>
<dbReference type="InterPro" id="IPR012337">
    <property type="entry name" value="RNaseH-like_sf"/>
</dbReference>
<organism evidence="1 2">
    <name type="scientific">Stichopus japonicus</name>
    <name type="common">Sea cucumber</name>
    <dbReference type="NCBI Taxonomy" id="307972"/>
    <lineage>
        <taxon>Eukaryota</taxon>
        <taxon>Metazoa</taxon>
        <taxon>Echinodermata</taxon>
        <taxon>Eleutherozoa</taxon>
        <taxon>Echinozoa</taxon>
        <taxon>Holothuroidea</taxon>
        <taxon>Aspidochirotacea</taxon>
        <taxon>Aspidochirotida</taxon>
        <taxon>Stichopodidae</taxon>
        <taxon>Apostichopus</taxon>
    </lineage>
</organism>
<sequence>MPIVKEHSGRALAEEIIAVIQEFGVFPQQVNGGSFDGQYFGLKVPNHIHEILNLSPDWCIFIWDIAHRLNLADHDIRKMDEFKWLVKITDLIGVAFSKVSYGKSYEHLLSIYPDLKVKLKAPTCYSDTRLAAFVHRVYESFLDDFESVHTYFARQYIEGNDTEVVKRAKG</sequence>
<dbReference type="SUPFAM" id="SSF53098">
    <property type="entry name" value="Ribonuclease H-like"/>
    <property type="match status" value="1"/>
</dbReference>
<name>A0A2G8KBM4_STIJA</name>
<keyword evidence="2" id="KW-1185">Reference proteome</keyword>
<comment type="caution">
    <text evidence="1">The sequence shown here is derived from an EMBL/GenBank/DDBJ whole genome shotgun (WGS) entry which is preliminary data.</text>
</comment>
<protein>
    <submittedName>
        <fullName evidence="1">Uncharacterized protein</fullName>
    </submittedName>
</protein>
<accession>A0A2G8KBM4</accession>
<dbReference type="OrthoDB" id="10072349at2759"/>
<evidence type="ECO:0000313" key="1">
    <source>
        <dbReference type="EMBL" id="PIK45391.1"/>
    </source>
</evidence>
<dbReference type="AlphaFoldDB" id="A0A2G8KBM4"/>